<keyword evidence="2" id="KW-1185">Reference proteome</keyword>
<name>A0A2T7UC63_9BURK</name>
<evidence type="ECO:0000313" key="2">
    <source>
        <dbReference type="Proteomes" id="UP000037507"/>
    </source>
</evidence>
<dbReference type="Proteomes" id="UP000037507">
    <property type="component" value="Unassembled WGS sequence"/>
</dbReference>
<reference evidence="1" key="1">
    <citation type="submission" date="2017-04" db="EMBL/GenBank/DDBJ databases">
        <title>Unexpected and diverse lifestyles within the genus Limnohabitans.</title>
        <authorList>
            <person name="Kasalicky V."/>
            <person name="Mehrshad M."/>
            <person name="Andrei S.-A."/>
            <person name="Salcher M."/>
            <person name="Kratochvilova H."/>
            <person name="Simek K."/>
            <person name="Ghai R."/>
        </authorList>
    </citation>
    <scope>NUCLEOTIDE SEQUENCE [LARGE SCALE GENOMIC DNA]</scope>
    <source>
        <strain evidence="1">II-D5</strain>
    </source>
</reference>
<organism evidence="1 2">
    <name type="scientific">Limnohabitans planktonicus II-D5</name>
    <dbReference type="NCBI Taxonomy" id="1293045"/>
    <lineage>
        <taxon>Bacteria</taxon>
        <taxon>Pseudomonadati</taxon>
        <taxon>Pseudomonadota</taxon>
        <taxon>Betaproteobacteria</taxon>
        <taxon>Burkholderiales</taxon>
        <taxon>Comamonadaceae</taxon>
        <taxon>Limnohabitans</taxon>
    </lineage>
</organism>
<accession>A0A2T7UC63</accession>
<evidence type="ECO:0000313" key="1">
    <source>
        <dbReference type="EMBL" id="PVE42300.1"/>
    </source>
</evidence>
<proteinExistence type="predicted"/>
<dbReference type="AlphaFoldDB" id="A0A2T7UC63"/>
<comment type="caution">
    <text evidence="1">The sequence shown here is derived from an EMBL/GenBank/DDBJ whole genome shotgun (WGS) entry which is preliminary data.</text>
</comment>
<gene>
    <name evidence="1" type="ORF">H663_013075</name>
</gene>
<sequence length="86" mass="9868">MNFNPLVSFNLAGLVQRVWAQLGRVAGAVQRFALVRWRVARICWRDFGKAWSKSSAQDDADTAYLGGWWWQSPESQRTTVRRRAGV</sequence>
<protein>
    <submittedName>
        <fullName evidence="1">Uncharacterized protein</fullName>
    </submittedName>
</protein>
<dbReference type="EMBL" id="LFYT02000016">
    <property type="protein sequence ID" value="PVE42300.1"/>
    <property type="molecule type" value="Genomic_DNA"/>
</dbReference>